<protein>
    <submittedName>
        <fullName evidence="1">Uncharacterized protein</fullName>
    </submittedName>
</protein>
<proteinExistence type="predicted"/>
<feature type="non-terminal residue" evidence="1">
    <location>
        <position position="72"/>
    </location>
</feature>
<dbReference type="EMBL" id="HACG01045916">
    <property type="protein sequence ID" value="CEK92781.1"/>
    <property type="molecule type" value="Transcribed_RNA"/>
</dbReference>
<gene>
    <name evidence="1" type="primary">ORF190029</name>
</gene>
<accession>A0A0B7BKB3</accession>
<dbReference type="AlphaFoldDB" id="A0A0B7BKB3"/>
<evidence type="ECO:0000313" key="1">
    <source>
        <dbReference type="EMBL" id="CEK92781.1"/>
    </source>
</evidence>
<sequence>MEYKGFTWDVKTDIPFRDEKIKMEVVCKTEEENNDTNMSDEVINLKQEQDCQMPTVKLETDDEDDVKELYCH</sequence>
<name>A0A0B7BKB3_9EUPU</name>
<reference evidence="1" key="1">
    <citation type="submission" date="2014-12" db="EMBL/GenBank/DDBJ databases">
        <title>Insight into the proteome of Arion vulgaris.</title>
        <authorList>
            <person name="Aradska J."/>
            <person name="Bulat T."/>
            <person name="Smidak R."/>
            <person name="Sarate P."/>
            <person name="Gangsoo J."/>
            <person name="Sialana F."/>
            <person name="Bilban M."/>
            <person name="Lubec G."/>
        </authorList>
    </citation>
    <scope>NUCLEOTIDE SEQUENCE</scope>
    <source>
        <tissue evidence="1">Skin</tissue>
    </source>
</reference>
<organism evidence="1">
    <name type="scientific">Arion vulgaris</name>
    <dbReference type="NCBI Taxonomy" id="1028688"/>
    <lineage>
        <taxon>Eukaryota</taxon>
        <taxon>Metazoa</taxon>
        <taxon>Spiralia</taxon>
        <taxon>Lophotrochozoa</taxon>
        <taxon>Mollusca</taxon>
        <taxon>Gastropoda</taxon>
        <taxon>Heterobranchia</taxon>
        <taxon>Euthyneura</taxon>
        <taxon>Panpulmonata</taxon>
        <taxon>Eupulmonata</taxon>
        <taxon>Stylommatophora</taxon>
        <taxon>Helicina</taxon>
        <taxon>Arionoidea</taxon>
        <taxon>Arionidae</taxon>
        <taxon>Arion</taxon>
    </lineage>
</organism>